<evidence type="ECO:0000313" key="6">
    <source>
        <dbReference type="Proteomes" id="UP000053029"/>
    </source>
</evidence>
<protein>
    <recommendedName>
        <fullName evidence="4">Ketoreductase domain-containing protein</fullName>
    </recommendedName>
</protein>
<evidence type="ECO:0000256" key="2">
    <source>
        <dbReference type="ARBA" id="ARBA00022857"/>
    </source>
</evidence>
<dbReference type="STRING" id="1442368.A0A0D2GMV9"/>
<dbReference type="PANTHER" id="PTHR43618:SF3">
    <property type="entry name" value="NAD(P)-BINDING PROTEIN"/>
    <property type="match status" value="1"/>
</dbReference>
<dbReference type="Pfam" id="PF13561">
    <property type="entry name" value="adh_short_C2"/>
    <property type="match status" value="1"/>
</dbReference>
<dbReference type="PROSITE" id="PS00061">
    <property type="entry name" value="ADH_SHORT"/>
    <property type="match status" value="1"/>
</dbReference>
<dbReference type="InterPro" id="IPR002347">
    <property type="entry name" value="SDR_fam"/>
</dbReference>
<dbReference type="AlphaFoldDB" id="A0A0D2GMV9"/>
<evidence type="ECO:0000313" key="5">
    <source>
        <dbReference type="EMBL" id="KIW82303.1"/>
    </source>
</evidence>
<evidence type="ECO:0000256" key="3">
    <source>
        <dbReference type="ARBA" id="ARBA00023002"/>
    </source>
</evidence>
<gene>
    <name evidence="5" type="ORF">Z517_05330</name>
</gene>
<sequence>MAGIPNFESLFRLDGKVALITGGSRGIGLYIASGFLQAGAKEVILTARKEDGLKEAVAQLNALPSIQGRASYIVANVSRIEGIEKLVEETKSRLSDGKLHILVNNAAASWGGPYEDFDDWKIAKTLDVNVRGVFNLTRKMIPLLAAAGTHDDPARVLIVSSVGGIAVLHTGSDGAIAYSISKAAAHHLGRNLAIELVNKNITTNVIAPGWYPTRLASPAIEKFGGEEVAANDNPMKRLGKPEDMAGVAVYLASRAGTYVNGEDISVDGGKRLMMGSYASPLSEPKSKL</sequence>
<dbReference type="InterPro" id="IPR057326">
    <property type="entry name" value="KR_dom"/>
</dbReference>
<keyword evidence="6" id="KW-1185">Reference proteome</keyword>
<comment type="similarity">
    <text evidence="1">Belongs to the short-chain dehydrogenases/reductases (SDR) family.</text>
</comment>
<evidence type="ECO:0000259" key="4">
    <source>
        <dbReference type="SMART" id="SM00822"/>
    </source>
</evidence>
<dbReference type="HOGENOM" id="CLU_010194_1_1_1"/>
<dbReference type="InterPro" id="IPR052178">
    <property type="entry name" value="Sec_Metab_Biosynth_SDR"/>
</dbReference>
<dbReference type="FunFam" id="3.40.50.720:FF:000084">
    <property type="entry name" value="Short-chain dehydrogenase reductase"/>
    <property type="match status" value="1"/>
</dbReference>
<accession>A0A0D2GMV9</accession>
<feature type="domain" description="Ketoreductase" evidence="4">
    <location>
        <begin position="16"/>
        <end position="204"/>
    </location>
</feature>
<dbReference type="SMART" id="SM00822">
    <property type="entry name" value="PKS_KR"/>
    <property type="match status" value="1"/>
</dbReference>
<dbReference type="OrthoDB" id="294295at2759"/>
<name>A0A0D2GMV9_9EURO</name>
<dbReference type="PRINTS" id="PR00081">
    <property type="entry name" value="GDHRDH"/>
</dbReference>
<keyword evidence="3" id="KW-0560">Oxidoreductase</keyword>
<dbReference type="VEuPathDB" id="FungiDB:Z517_05330"/>
<dbReference type="EMBL" id="KN846971">
    <property type="protein sequence ID" value="KIW82303.1"/>
    <property type="molecule type" value="Genomic_DNA"/>
</dbReference>
<proteinExistence type="inferred from homology"/>
<dbReference type="RefSeq" id="XP_013286111.1">
    <property type="nucleotide sequence ID" value="XM_013430657.1"/>
</dbReference>
<keyword evidence="2" id="KW-0521">NADP</keyword>
<dbReference type="InterPro" id="IPR036291">
    <property type="entry name" value="NAD(P)-bd_dom_sf"/>
</dbReference>
<dbReference type="PANTHER" id="PTHR43618">
    <property type="entry name" value="7-ALPHA-HYDROXYSTEROID DEHYDROGENASE"/>
    <property type="match status" value="1"/>
</dbReference>
<dbReference type="Proteomes" id="UP000053029">
    <property type="component" value="Unassembled WGS sequence"/>
</dbReference>
<dbReference type="InterPro" id="IPR020904">
    <property type="entry name" value="Sc_DH/Rdtase_CS"/>
</dbReference>
<dbReference type="Gene3D" id="3.40.50.720">
    <property type="entry name" value="NAD(P)-binding Rossmann-like Domain"/>
    <property type="match status" value="1"/>
</dbReference>
<dbReference type="SUPFAM" id="SSF51735">
    <property type="entry name" value="NAD(P)-binding Rossmann-fold domains"/>
    <property type="match status" value="1"/>
</dbReference>
<dbReference type="GeneID" id="25304820"/>
<organism evidence="5 6">
    <name type="scientific">Fonsecaea pedrosoi CBS 271.37</name>
    <dbReference type="NCBI Taxonomy" id="1442368"/>
    <lineage>
        <taxon>Eukaryota</taxon>
        <taxon>Fungi</taxon>
        <taxon>Dikarya</taxon>
        <taxon>Ascomycota</taxon>
        <taxon>Pezizomycotina</taxon>
        <taxon>Eurotiomycetes</taxon>
        <taxon>Chaetothyriomycetidae</taxon>
        <taxon>Chaetothyriales</taxon>
        <taxon>Herpotrichiellaceae</taxon>
        <taxon>Fonsecaea</taxon>
    </lineage>
</organism>
<evidence type="ECO:0000256" key="1">
    <source>
        <dbReference type="ARBA" id="ARBA00006484"/>
    </source>
</evidence>
<dbReference type="GO" id="GO:0016491">
    <property type="term" value="F:oxidoreductase activity"/>
    <property type="evidence" value="ECO:0007669"/>
    <property type="project" value="UniProtKB-KW"/>
</dbReference>
<reference evidence="5 6" key="1">
    <citation type="submission" date="2015-01" db="EMBL/GenBank/DDBJ databases">
        <title>The Genome Sequence of Fonsecaea pedrosoi CBS 271.37.</title>
        <authorList>
            <consortium name="The Broad Institute Genomics Platform"/>
            <person name="Cuomo C."/>
            <person name="de Hoog S."/>
            <person name="Gorbushina A."/>
            <person name="Stielow B."/>
            <person name="Teixiera M."/>
            <person name="Abouelleil A."/>
            <person name="Chapman S.B."/>
            <person name="Priest M."/>
            <person name="Young S.K."/>
            <person name="Wortman J."/>
            <person name="Nusbaum C."/>
            <person name="Birren B."/>
        </authorList>
    </citation>
    <scope>NUCLEOTIDE SEQUENCE [LARGE SCALE GENOMIC DNA]</scope>
    <source>
        <strain evidence="5 6">CBS 271.37</strain>
    </source>
</reference>